<feature type="compositionally biased region" description="Low complexity" evidence="1">
    <location>
        <begin position="8"/>
        <end position="17"/>
    </location>
</feature>
<dbReference type="EMBL" id="JBBAYM010000040">
    <property type="protein sequence ID" value="MEI5615636.1"/>
    <property type="molecule type" value="Genomic_DNA"/>
</dbReference>
<sequence>MRGTFIAGTRTGRRSGSVRPAQDAVSLTFLEAGRLRGKLLSDGEPAENAGCDPGESGAGEGGPGDGAVGREGVGLTFGEGYDRAVWVFDRDSLEYLGSDRLALLEAGVVGKVGETPAG</sequence>
<accession>A0ABU8GR08</accession>
<gene>
    <name evidence="2" type="ORF">WB403_41625</name>
</gene>
<evidence type="ECO:0000256" key="1">
    <source>
        <dbReference type="SAM" id="MobiDB-lite"/>
    </source>
</evidence>
<feature type="region of interest" description="Disordered" evidence="1">
    <location>
        <begin position="1"/>
        <end position="20"/>
    </location>
</feature>
<proteinExistence type="predicted"/>
<dbReference type="Proteomes" id="UP001365781">
    <property type="component" value="Unassembled WGS sequence"/>
</dbReference>
<feature type="region of interest" description="Disordered" evidence="1">
    <location>
        <begin position="39"/>
        <end position="73"/>
    </location>
</feature>
<name>A0ABU8GR08_9ACTN</name>
<dbReference type="RefSeq" id="WP_336542467.1">
    <property type="nucleotide sequence ID" value="NZ_JBBAYL010000028.1"/>
</dbReference>
<organism evidence="2 3">
    <name type="scientific">Streptomyces brasiliscabiei</name>
    <dbReference type="NCBI Taxonomy" id="2736302"/>
    <lineage>
        <taxon>Bacteria</taxon>
        <taxon>Bacillati</taxon>
        <taxon>Actinomycetota</taxon>
        <taxon>Actinomycetes</taxon>
        <taxon>Kitasatosporales</taxon>
        <taxon>Streptomycetaceae</taxon>
        <taxon>Streptomyces</taxon>
    </lineage>
</organism>
<reference evidence="2 3" key="1">
    <citation type="submission" date="2024-03" db="EMBL/GenBank/DDBJ databases">
        <title>First Report of Pectobacterium brasiliscabiei causing potato scab in china.</title>
        <authorList>
            <person name="Handique U."/>
        </authorList>
    </citation>
    <scope>NUCLEOTIDE SEQUENCE [LARGE SCALE GENOMIC DNA]</scope>
    <source>
        <strain evidence="2 3">ZRIMU1503</strain>
    </source>
</reference>
<keyword evidence="3" id="KW-1185">Reference proteome</keyword>
<protein>
    <submittedName>
        <fullName evidence="2">Uncharacterized protein</fullName>
    </submittedName>
</protein>
<evidence type="ECO:0000313" key="3">
    <source>
        <dbReference type="Proteomes" id="UP001365781"/>
    </source>
</evidence>
<evidence type="ECO:0000313" key="2">
    <source>
        <dbReference type="EMBL" id="MEI5615636.1"/>
    </source>
</evidence>
<comment type="caution">
    <text evidence="2">The sequence shown here is derived from an EMBL/GenBank/DDBJ whole genome shotgun (WGS) entry which is preliminary data.</text>
</comment>
<feature type="compositionally biased region" description="Gly residues" evidence="1">
    <location>
        <begin position="56"/>
        <end position="73"/>
    </location>
</feature>